<sequence>MELAEIVIQCALQTVRTEENHETYLRSHKDFQIAGLQQTIKTSLDTDIHSDTEAKEVHQPEALSSGVLLGNGVNVAHAPTDFMTSDCDYDLGSVEWLDTAWHTAFEVLEISVSTDADTDLALTATKVSQIPDAVPAVDSTIASKSQAEQHSQQRMGVDQLLMNACADCVTTGELNAVSSVDALNSDEANSVHIENRSLEQVGRDPLSTAEQSMSLLSLTSENAAHHIESVSIKLLTNEALEVNLHPDAEKKPPEESFAIHKLLSFMHLGSTFTCHGDQSLESDSEDDTIEPLGHISHDGHQCASIVRSKVNVQDSPHQRYYETDDTHGYAQDLYMFNYKLNLDQTTPWASLPQYVLTRRERADKEGRKNGEAECDTSSSLSGMHSLIEHTGQWRTVNEVEAGIIPKPYQRDLVMYNGFHQLGYERVENQLILSSLSRTLNDLKEEMAYWKSLGKRDSQLMMKNERLERKMKMKELRDFTSAEERVFTCGKDWRADRRMEGRIGRVPGECEVTKWRSDVESSITGFHPSSPPSPLLKEVVPSKTSFSRTNPKTLSVRQIVRRKSRIAYQMKCVKRWEEASKVAEEFTLTEGGEGPADHGDRETEEEMTGQSKKGASGDGLKGNGEEWAKLGLKEIVGTDDRITKVLRGQKSKDKRRGERERQRCINENRGNATMDMEKRDKVKEDGSLTKHSEEVSSGTCCVETRLGEKNETTKPKEKRNKPPGVAEEAIEDNADKQHPDVRDREEGLRLAGKAEQQKTSDRDGTQNCDGDAKLRHISKGLALDSQALAKYIPDSQAPLRGKGKRLQNSLYQRRQGLQDEKKSKGKAHEVGRPVIVPEGLDFEQTHGGVRKAVGFWSKRGKGRKDTDIGGQEENHSECQTWRDNNVKEPWELGTERGGGKSRSARQRGNQFRIFSKRRRYNWNEPHPSETSDDWRNRQENGVEN</sequence>
<comment type="caution">
    <text evidence="1">The sequence shown here is derived from an EMBL/GenBank/DDBJ whole genome shotgun (WGS) entry which is preliminary data.</text>
</comment>
<reference evidence="1" key="1">
    <citation type="submission" date="2021-05" db="EMBL/GenBank/DDBJ databases">
        <authorList>
            <person name="Pan Q."/>
            <person name="Jouanno E."/>
            <person name="Zahm M."/>
            <person name="Klopp C."/>
            <person name="Cabau C."/>
            <person name="Louis A."/>
            <person name="Berthelot C."/>
            <person name="Parey E."/>
            <person name="Roest Crollius H."/>
            <person name="Montfort J."/>
            <person name="Robinson-Rechavi M."/>
            <person name="Bouchez O."/>
            <person name="Lampietro C."/>
            <person name="Lopez Roques C."/>
            <person name="Donnadieu C."/>
            <person name="Postlethwait J."/>
            <person name="Bobe J."/>
            <person name="Dillon D."/>
            <person name="Chandos A."/>
            <person name="von Hippel F."/>
            <person name="Guiguen Y."/>
        </authorList>
    </citation>
    <scope>NUCLEOTIDE SEQUENCE</scope>
    <source>
        <strain evidence="1">YG-Jan2019</strain>
    </source>
</reference>
<evidence type="ECO:0000313" key="1">
    <source>
        <dbReference type="EMBL" id="KAJ8007299.1"/>
    </source>
</evidence>
<keyword evidence="2" id="KW-1185">Reference proteome</keyword>
<proteinExistence type="predicted"/>
<protein>
    <submittedName>
        <fullName evidence="1">Uncharacterized protein</fullName>
    </submittedName>
</protein>
<dbReference type="Proteomes" id="UP001157502">
    <property type="component" value="Chromosome 9"/>
</dbReference>
<name>A0ACC2GUE3_DALPE</name>
<organism evidence="1 2">
    <name type="scientific">Dallia pectoralis</name>
    <name type="common">Alaska blackfish</name>
    <dbReference type="NCBI Taxonomy" id="75939"/>
    <lineage>
        <taxon>Eukaryota</taxon>
        <taxon>Metazoa</taxon>
        <taxon>Chordata</taxon>
        <taxon>Craniata</taxon>
        <taxon>Vertebrata</taxon>
        <taxon>Euteleostomi</taxon>
        <taxon>Actinopterygii</taxon>
        <taxon>Neopterygii</taxon>
        <taxon>Teleostei</taxon>
        <taxon>Protacanthopterygii</taxon>
        <taxon>Esociformes</taxon>
        <taxon>Umbridae</taxon>
        <taxon>Dallia</taxon>
    </lineage>
</organism>
<accession>A0ACC2GUE3</accession>
<gene>
    <name evidence="1" type="ORF">DPEC_G00116090</name>
</gene>
<evidence type="ECO:0000313" key="2">
    <source>
        <dbReference type="Proteomes" id="UP001157502"/>
    </source>
</evidence>
<dbReference type="EMBL" id="CM055736">
    <property type="protein sequence ID" value="KAJ8007299.1"/>
    <property type="molecule type" value="Genomic_DNA"/>
</dbReference>